<evidence type="ECO:0000256" key="6">
    <source>
        <dbReference type="SAM" id="Coils"/>
    </source>
</evidence>
<dbReference type="CDD" id="cd09563">
    <property type="entry name" value="SAM_liprin-beta1_2_repeat1"/>
    <property type="match status" value="1"/>
</dbReference>
<sequence length="921" mass="104069">MEYILLTPFILKLTRDFRLSSPRPHRRAPDESSEVSCAEKKKPFIEAKMMMSDASDMLAAALEQMDGIIAGSKAMDYSNGLFDCQSPTSPFMGGLRVLHLLEDLRAALELMDNEERDNLRCQIPDSTAEGLAEWLHGGMANGHGSDALNQDRLSRLESDKECLILQVSVLTDQVEVQGEKIRDLDSCLDHNREKLNATEELLQLELLSRSALETQKLELMTEVSSLKLKLATVERDHRDHEGLYQEVTDLRFRVTDMENERLQCEKKLRVTKDELQLLQKQLDERELELRRLRDEGRLKVEGGDGETEVLKVRRLLETLTSANDQKERRIKELEESLTKCKEVQELDKENLNEDDYDDIPDDPSVPVSMEVDQVTLEGEAGRSFGESVPCIAVLSEMNDLDRERQLQTQSLTVTSSSDQTINRATGSLPPSKSSPSSEQAFGSKKSRSSFGRGFLKLRGGKQAASTSNLAETERKGTDHLDLAGAPPQKSHNAPPLPSSPETKKKSKGFMKFFGRLKRSHSTSFNLDEAAEMEFRRGGVRATAGPRLGWSREAKHNAVDVPFARWSKEEVYEWLHEQGLGLYAAQGQNWIRSGQTLLQASQHDVEKELGIRQPLHRKKLQLALQALGSDEDDLKGRLDHNWVTRWLDDIGLPQYKSHFDEARVDGRMLDHMTVEDLLSLKVGSVLHHLSIKRAIQVLRLNSYEANCLRRRPSDENNMTPAEISQWTNHRVMEWLRSVDLAEYAPNLRGSGVHGGLMVLEPRFNVEALALLLNIPPNKTLLRRHLATHFHLLVGSEAQRLKQECLENPDYTVLTATAKVKPRRMSFGGFGTLRRKRQDDSEEYVCPMNVEMPKSSSFQTGERLYEDHLEQMEDSEGTVRQIGAFSEGINNLTNMLTGDGFFQESSVCHPEVDAAETHDSSEA</sequence>
<comment type="similarity">
    <text evidence="1">Belongs to the liprin family. Liprin-beta subfamily.</text>
</comment>
<dbReference type="InterPro" id="IPR001660">
    <property type="entry name" value="SAM"/>
</dbReference>
<proteinExistence type="inferred from homology"/>
<organism evidence="9 10">
    <name type="scientific">Pleuronectes platessa</name>
    <name type="common">European plaice</name>
    <dbReference type="NCBI Taxonomy" id="8262"/>
    <lineage>
        <taxon>Eukaryota</taxon>
        <taxon>Metazoa</taxon>
        <taxon>Chordata</taxon>
        <taxon>Craniata</taxon>
        <taxon>Vertebrata</taxon>
        <taxon>Euteleostomi</taxon>
        <taxon>Actinopterygii</taxon>
        <taxon>Neopterygii</taxon>
        <taxon>Teleostei</taxon>
        <taxon>Neoteleostei</taxon>
        <taxon>Acanthomorphata</taxon>
        <taxon>Carangaria</taxon>
        <taxon>Pleuronectiformes</taxon>
        <taxon>Pleuronectoidei</taxon>
        <taxon>Pleuronectidae</taxon>
        <taxon>Pleuronectes</taxon>
    </lineage>
</organism>
<feature type="compositionally biased region" description="Acidic residues" evidence="7">
    <location>
        <begin position="352"/>
        <end position="361"/>
    </location>
</feature>
<dbReference type="CDD" id="cd09569">
    <property type="entry name" value="SAM_liprin-beta1_2_repeat3"/>
    <property type="match status" value="1"/>
</dbReference>
<dbReference type="InterPro" id="IPR037619">
    <property type="entry name" value="LIPB1/2_SAM_3rd"/>
</dbReference>
<evidence type="ECO:0000259" key="8">
    <source>
        <dbReference type="PROSITE" id="PS50105"/>
    </source>
</evidence>
<dbReference type="SMART" id="SM00454">
    <property type="entry name" value="SAM"/>
    <property type="match status" value="3"/>
</dbReference>
<feature type="compositionally biased region" description="Low complexity" evidence="7">
    <location>
        <begin position="427"/>
        <end position="454"/>
    </location>
</feature>
<feature type="domain" description="SAM" evidence="8">
    <location>
        <begin position="642"/>
        <end position="700"/>
    </location>
</feature>
<evidence type="ECO:0000256" key="7">
    <source>
        <dbReference type="SAM" id="MobiDB-lite"/>
    </source>
</evidence>
<dbReference type="InterPro" id="IPR058914">
    <property type="entry name" value="LIPB1/2_CC"/>
</dbReference>
<comment type="caution">
    <text evidence="9">The sequence shown here is derived from an EMBL/GenBank/DDBJ whole genome shotgun (WGS) entry which is preliminary data.</text>
</comment>
<protein>
    <recommendedName>
        <fullName evidence="8">SAM domain-containing protein</fullName>
    </recommendedName>
</protein>
<evidence type="ECO:0000256" key="5">
    <source>
        <dbReference type="ARBA" id="ARBA00060046"/>
    </source>
</evidence>
<dbReference type="InterPro" id="IPR013761">
    <property type="entry name" value="SAM/pointed_sf"/>
</dbReference>
<evidence type="ECO:0000256" key="3">
    <source>
        <dbReference type="ARBA" id="ARBA00022737"/>
    </source>
</evidence>
<name>A0A9N7Z1Z5_PLEPL</name>
<dbReference type="InterPro" id="IPR037618">
    <property type="entry name" value="LIPB1/2_SAM_2nd"/>
</dbReference>
<feature type="region of interest" description="Disordered" evidence="7">
    <location>
        <begin position="346"/>
        <end position="365"/>
    </location>
</feature>
<feature type="compositionally biased region" description="Low complexity" evidence="7">
    <location>
        <begin position="409"/>
        <end position="420"/>
    </location>
</feature>
<gene>
    <name evidence="9" type="ORF">PLEPLA_LOCUS34568</name>
</gene>
<dbReference type="FunFam" id="1.10.150.50:FF:000005">
    <property type="entry name" value="Liprin-beta-1 isoform 1"/>
    <property type="match status" value="1"/>
</dbReference>
<dbReference type="InterPro" id="IPR029515">
    <property type="entry name" value="Liprin"/>
</dbReference>
<comment type="function">
    <text evidence="5">May regulate the disassembly of focal adhesions. Did not bind receptor-like tyrosine phosphatases type 2A.</text>
</comment>
<keyword evidence="4 6" id="KW-0175">Coiled coil</keyword>
<dbReference type="Pfam" id="PF26022">
    <property type="entry name" value="CC_Liprin_beta"/>
    <property type="match status" value="1"/>
</dbReference>
<dbReference type="PANTHER" id="PTHR12587:SF21">
    <property type="entry name" value="PPFIA-BINDING PROTEIN 1A"/>
    <property type="match status" value="1"/>
</dbReference>
<accession>A0A9N7Z1Z5</accession>
<keyword evidence="2" id="KW-0597">Phosphoprotein</keyword>
<keyword evidence="3" id="KW-0677">Repeat</keyword>
<feature type="compositionally biased region" description="Basic and acidic residues" evidence="7">
    <location>
        <begin position="471"/>
        <end position="481"/>
    </location>
</feature>
<dbReference type="GO" id="GO:0005829">
    <property type="term" value="C:cytosol"/>
    <property type="evidence" value="ECO:0007669"/>
    <property type="project" value="UniProtKB-ARBA"/>
</dbReference>
<dbReference type="PANTHER" id="PTHR12587">
    <property type="entry name" value="LAR INTERACTING PROTEIN LIP -RELATED PROTEIN"/>
    <property type="match status" value="1"/>
</dbReference>
<dbReference type="Pfam" id="PF07647">
    <property type="entry name" value="SAM_2"/>
    <property type="match status" value="1"/>
</dbReference>
<dbReference type="GO" id="GO:0048786">
    <property type="term" value="C:presynaptic active zone"/>
    <property type="evidence" value="ECO:0007669"/>
    <property type="project" value="TreeGrafter"/>
</dbReference>
<dbReference type="Gene3D" id="1.10.150.50">
    <property type="entry name" value="Transcription Factor, Ets-1"/>
    <property type="match status" value="3"/>
</dbReference>
<dbReference type="InterPro" id="IPR037617">
    <property type="entry name" value="LIPB1/2_SAM_1"/>
</dbReference>
<dbReference type="EMBL" id="CADEAL010003927">
    <property type="protein sequence ID" value="CAB1446849.1"/>
    <property type="molecule type" value="Genomic_DNA"/>
</dbReference>
<keyword evidence="10" id="KW-1185">Reference proteome</keyword>
<dbReference type="SUPFAM" id="SSF47769">
    <property type="entry name" value="SAM/Pointed domain"/>
    <property type="match status" value="3"/>
</dbReference>
<dbReference type="Proteomes" id="UP001153269">
    <property type="component" value="Unassembled WGS sequence"/>
</dbReference>
<feature type="region of interest" description="Disordered" evidence="7">
    <location>
        <begin position="409"/>
        <end position="505"/>
    </location>
</feature>
<dbReference type="Pfam" id="PF00536">
    <property type="entry name" value="SAM_1"/>
    <property type="match status" value="2"/>
</dbReference>
<feature type="domain" description="SAM" evidence="8">
    <location>
        <begin position="565"/>
        <end position="629"/>
    </location>
</feature>
<evidence type="ECO:0000313" key="9">
    <source>
        <dbReference type="EMBL" id="CAB1446849.1"/>
    </source>
</evidence>
<dbReference type="PROSITE" id="PS50105">
    <property type="entry name" value="SAM_DOMAIN"/>
    <property type="match status" value="2"/>
</dbReference>
<reference evidence="9" key="1">
    <citation type="submission" date="2020-03" db="EMBL/GenBank/DDBJ databases">
        <authorList>
            <person name="Weist P."/>
        </authorList>
    </citation>
    <scope>NUCLEOTIDE SEQUENCE</scope>
</reference>
<dbReference type="CDD" id="cd09566">
    <property type="entry name" value="SAM_liprin-beta1_2_repeat2"/>
    <property type="match status" value="1"/>
</dbReference>
<dbReference type="FunFam" id="1.10.150.50:FF:000007">
    <property type="entry name" value="Liprin-beta-1 isoform 1"/>
    <property type="match status" value="1"/>
</dbReference>
<evidence type="ECO:0000256" key="4">
    <source>
        <dbReference type="ARBA" id="ARBA00023054"/>
    </source>
</evidence>
<dbReference type="AlphaFoldDB" id="A0A9N7Z1Z5"/>
<dbReference type="FunFam" id="1.10.150.50:FF:000017">
    <property type="entry name" value="Liprin-beta-1 isoform 1"/>
    <property type="match status" value="1"/>
</dbReference>
<dbReference type="GO" id="GO:0007528">
    <property type="term" value="P:neuromuscular junction development"/>
    <property type="evidence" value="ECO:0007669"/>
    <property type="project" value="TreeGrafter"/>
</dbReference>
<evidence type="ECO:0000256" key="1">
    <source>
        <dbReference type="ARBA" id="ARBA00007547"/>
    </source>
</evidence>
<feature type="coiled-coil region" evidence="6">
    <location>
        <begin position="254"/>
        <end position="343"/>
    </location>
</feature>
<evidence type="ECO:0000256" key="2">
    <source>
        <dbReference type="ARBA" id="ARBA00022553"/>
    </source>
</evidence>
<evidence type="ECO:0000313" key="10">
    <source>
        <dbReference type="Proteomes" id="UP001153269"/>
    </source>
</evidence>